<proteinExistence type="predicted"/>
<dbReference type="Proteomes" id="UP000217350">
    <property type="component" value="Segment"/>
</dbReference>
<evidence type="ECO:0000256" key="2">
    <source>
        <dbReference type="ARBA" id="ARBA00023043"/>
    </source>
</evidence>
<keyword evidence="1" id="KW-0677">Repeat</keyword>
<dbReference type="SMART" id="SM00248">
    <property type="entry name" value="ANK"/>
    <property type="match status" value="5"/>
</dbReference>
<protein>
    <submittedName>
        <fullName evidence="4">Ankyrin-repeat protein</fullName>
    </submittedName>
</protein>
<evidence type="ECO:0000313" key="4">
    <source>
        <dbReference type="EMBL" id="AST09385.1"/>
    </source>
</evidence>
<gene>
    <name evidence="4" type="ORF">Murmansk-190</name>
</gene>
<accession>A0A223FN18</accession>
<dbReference type="InterPro" id="IPR051637">
    <property type="entry name" value="Ank_repeat_dom-contain_49"/>
</dbReference>
<dbReference type="OrthoDB" id="4973at10239"/>
<keyword evidence="2 3" id="KW-0040">ANK repeat</keyword>
<dbReference type="Pfam" id="PF13857">
    <property type="entry name" value="Ank_5"/>
    <property type="match status" value="1"/>
</dbReference>
<dbReference type="PANTHER" id="PTHR24180">
    <property type="entry name" value="CYCLIN-DEPENDENT KINASE INHIBITOR 2C-RELATED"/>
    <property type="match status" value="1"/>
</dbReference>
<feature type="repeat" description="ANK" evidence="3">
    <location>
        <begin position="354"/>
        <end position="389"/>
    </location>
</feature>
<evidence type="ECO:0000256" key="3">
    <source>
        <dbReference type="PROSITE-ProRule" id="PRU00023"/>
    </source>
</evidence>
<keyword evidence="5" id="KW-1185">Reference proteome</keyword>
<evidence type="ECO:0000256" key="1">
    <source>
        <dbReference type="ARBA" id="ARBA00022737"/>
    </source>
</evidence>
<dbReference type="Gene3D" id="1.25.40.20">
    <property type="entry name" value="Ankyrin repeat-containing domain"/>
    <property type="match status" value="2"/>
</dbReference>
<dbReference type="PANTHER" id="PTHR24180:SF45">
    <property type="entry name" value="POLY [ADP-RIBOSE] POLYMERASE TANKYRASE"/>
    <property type="match status" value="1"/>
</dbReference>
<organism evidence="4">
    <name type="scientific">Murmansk poxvirus</name>
    <dbReference type="NCBI Taxonomy" id="2025359"/>
    <lineage>
        <taxon>Viruses</taxon>
        <taxon>Varidnaviria</taxon>
        <taxon>Bamfordvirae</taxon>
        <taxon>Nucleocytoviricota</taxon>
        <taxon>Pokkesviricetes</taxon>
        <taxon>Chitovirales</taxon>
        <taxon>Poxviridae</taxon>
        <taxon>Chordopoxvirinae</taxon>
        <taxon>Centapoxvirus</taxon>
        <taxon>Centapoxvirus microtuspox</taxon>
        <taxon>Murmansk microtuspox virus</taxon>
    </lineage>
</organism>
<dbReference type="PROSITE" id="PS50297">
    <property type="entry name" value="ANK_REP_REGION"/>
    <property type="match status" value="1"/>
</dbReference>
<dbReference type="InterPro" id="IPR036770">
    <property type="entry name" value="Ankyrin_rpt-contain_sf"/>
</dbReference>
<evidence type="ECO:0000313" key="5">
    <source>
        <dbReference type="Proteomes" id="UP000217350"/>
    </source>
</evidence>
<dbReference type="InterPro" id="IPR002110">
    <property type="entry name" value="Ankyrin_rpt"/>
</dbReference>
<sequence length="796" mass="94679">MDVDCKSSLHDYLQKTSDVDINTIKHLLITDKNKIVNGRTALHEYLYNNSKTKFSLCINYINYNNYYDYKRCNCYYECFYYSDTDSDEDTVDKYSINDKYEFYDETQDPNNQLVSTNIKLLSSDNKDYIFEYYGDDEYVKVNNHLETKDRVYGRPGTKWNDIWEKHHTRKYTFGKEYIDNLEEDNDAYNIYNIYNVGHVIHNRFYSESDKEYVESITKDEGTQVWEKKSELDRYMESYSRHRYSKNSVFKGYSDKVRKNDLNMEVIKLLVSSYKDLLIKDDNGKCPLIMYFRRVVMNLEMIDVINTYLSDNQRSYILHLYLMYHKNFDYPFFRKLVLTNKHCLNNNYIDIRNKHYGTPLHILAYNKRLITPNYIKLLVYNGNDINGIDNEFMNTPLHCYLAIFKYHNCNDVGYYNEIIIDTFIELGADLTIPNAANLIPVIYCIYKNNRYYYPNTNFIKIIRKLLLHSKHADPSLFRDRVMHDFIICHYIDIECLDIIRSLDGFDINGYFKGKTVLHNVITTNYIDIAKYLLDHGADMSLKTDDGKTVFEIALCNYSRLNWISFFISRLPPKEVANSLTIHFINFALMNVMNCVWQNETIIKYLLLLCPSFYSEFKSTLENKINQCYNHRNNDGRRYENDLVYVPSLNKQLNIKDKKKYSNILDHVERCNHDISILKSINISKNITLYNSIFDQSKLPLYIKNIQPLSHIIDNIYYTDVKKAIYDRFEKYNNIKNIINYIRKSQISYLSVMPDIALIKILQNLELYNLNKLQNEYISDDNDVNASNITTRSIATQT</sequence>
<dbReference type="EMBL" id="MF001304">
    <property type="protein sequence ID" value="AST09385.1"/>
    <property type="molecule type" value="Genomic_DNA"/>
</dbReference>
<dbReference type="PROSITE" id="PS50088">
    <property type="entry name" value="ANK_REPEAT"/>
    <property type="match status" value="2"/>
</dbReference>
<name>A0A223FN18_9POXV</name>
<reference evidence="4" key="1">
    <citation type="journal article" date="2017" name="Virus Genes">
        <title>Two novel poxviruses with unusual genome rearrangements: NY_014 and Murmansk.</title>
        <authorList>
            <person name="Smithson C."/>
            <person name="Meyer H."/>
            <person name="Gigante C.M."/>
            <person name="Gao J."/>
            <person name="Zhao H."/>
            <person name="Batra D."/>
            <person name="Damon I."/>
            <person name="Upton C."/>
            <person name="Li Y."/>
        </authorList>
    </citation>
    <scope>NUCLEOTIDE SEQUENCE [LARGE SCALE GENOMIC DNA]</scope>
    <source>
        <strain evidence="4">LEIV-11411</strain>
    </source>
</reference>
<feature type="repeat" description="ANK" evidence="3">
    <location>
        <begin position="511"/>
        <end position="543"/>
    </location>
</feature>
<dbReference type="SUPFAM" id="SSF48403">
    <property type="entry name" value="Ankyrin repeat"/>
    <property type="match status" value="1"/>
</dbReference>